<organism evidence="3 4">
    <name type="scientific">Lactococcus taiwanensis</name>
    <dbReference type="NCBI Taxonomy" id="1151742"/>
    <lineage>
        <taxon>Bacteria</taxon>
        <taxon>Bacillati</taxon>
        <taxon>Bacillota</taxon>
        <taxon>Bacilli</taxon>
        <taxon>Lactobacillales</taxon>
        <taxon>Streptococcaceae</taxon>
        <taxon>Lactococcus</taxon>
    </lineage>
</organism>
<reference evidence="3 4" key="1">
    <citation type="submission" date="2021-02" db="EMBL/GenBank/DDBJ databases">
        <title>Complete genome sequence of Lactococcus lactis strain K_LL004.</title>
        <authorList>
            <person name="Kim H.B."/>
        </authorList>
    </citation>
    <scope>NUCLEOTIDE SEQUENCE [LARGE SCALE GENOMIC DNA]</scope>
    <source>
        <strain evidence="3 4">K_LL004</strain>
    </source>
</reference>
<dbReference type="Pfam" id="PF10031">
    <property type="entry name" value="DUF2273"/>
    <property type="match status" value="1"/>
</dbReference>
<keyword evidence="1" id="KW-0472">Membrane</keyword>
<evidence type="ECO:0000256" key="1">
    <source>
        <dbReference type="SAM" id="Phobius"/>
    </source>
</evidence>
<accession>A0AA45KHH0</accession>
<dbReference type="KEGG" id="lti:JW886_07875"/>
<dbReference type="EMBL" id="CP070872">
    <property type="protein sequence ID" value="QSE76369.1"/>
    <property type="molecule type" value="Genomic_DNA"/>
</dbReference>
<keyword evidence="1" id="KW-0812">Transmembrane</keyword>
<dbReference type="KEGG" id="lti:JW886_03875"/>
<protein>
    <submittedName>
        <fullName evidence="3">DUF2273 domain-containing protein</fullName>
    </submittedName>
</protein>
<gene>
    <name evidence="3" type="ORF">JW886_03875</name>
    <name evidence="2" type="ORF">JW886_07875</name>
</gene>
<feature type="transmembrane region" description="Helical" evidence="1">
    <location>
        <begin position="33"/>
        <end position="49"/>
    </location>
</feature>
<dbReference type="RefSeq" id="WP_200407810.1">
    <property type="nucleotide sequence ID" value="NZ_BNDT01000013.1"/>
</dbReference>
<keyword evidence="4" id="KW-1185">Reference proteome</keyword>
<keyword evidence="1" id="KW-1133">Transmembrane helix</keyword>
<sequence>MEELEKYRYPIIGGVIGGVVAIAFFTLGFWKTILLLIFIVIGIFVALYLQRTGLIEQFKNRK</sequence>
<name>A0AA45KHH0_9LACT</name>
<evidence type="ECO:0000313" key="2">
    <source>
        <dbReference type="EMBL" id="QSE76369.1"/>
    </source>
</evidence>
<evidence type="ECO:0000313" key="4">
    <source>
        <dbReference type="Proteomes" id="UP000663608"/>
    </source>
</evidence>
<dbReference type="AlphaFoldDB" id="A0AA45KHH0"/>
<evidence type="ECO:0000313" key="3">
    <source>
        <dbReference type="EMBL" id="QSE77392.1"/>
    </source>
</evidence>
<proteinExistence type="predicted"/>
<dbReference type="InterPro" id="IPR018730">
    <property type="entry name" value="DUF2273"/>
</dbReference>
<feature type="transmembrane region" description="Helical" evidence="1">
    <location>
        <begin position="7"/>
        <end position="27"/>
    </location>
</feature>
<dbReference type="EMBL" id="CP070872">
    <property type="protein sequence ID" value="QSE77392.1"/>
    <property type="molecule type" value="Genomic_DNA"/>
</dbReference>
<dbReference type="Proteomes" id="UP000663608">
    <property type="component" value="Chromosome"/>
</dbReference>